<dbReference type="AlphaFoldDB" id="A0A4Z2D5I2"/>
<comment type="caution">
    <text evidence="6">The sequence shown here is derived from an EMBL/GenBank/DDBJ whole genome shotgun (WGS) entry which is preliminary data.</text>
</comment>
<protein>
    <submittedName>
        <fullName evidence="6">Zinc finger FLYWCH type isoform 2</fullName>
    </submittedName>
</protein>
<dbReference type="Pfam" id="PF04500">
    <property type="entry name" value="FLYWCH"/>
    <property type="match status" value="1"/>
</dbReference>
<feature type="domain" description="FLYWCH-type" evidence="5">
    <location>
        <begin position="42"/>
        <end position="93"/>
    </location>
</feature>
<name>A0A4Z2D5I2_SCHJA</name>
<evidence type="ECO:0000256" key="3">
    <source>
        <dbReference type="ARBA" id="ARBA00022833"/>
    </source>
</evidence>
<keyword evidence="3" id="KW-0862">Zinc</keyword>
<dbReference type="GO" id="GO:0008270">
    <property type="term" value="F:zinc ion binding"/>
    <property type="evidence" value="ECO:0007669"/>
    <property type="project" value="UniProtKB-KW"/>
</dbReference>
<dbReference type="Proteomes" id="UP000311919">
    <property type="component" value="Unassembled WGS sequence"/>
</dbReference>
<dbReference type="InterPro" id="IPR007588">
    <property type="entry name" value="Znf_FLYWCH"/>
</dbReference>
<evidence type="ECO:0000313" key="6">
    <source>
        <dbReference type="EMBL" id="TNN11410.1"/>
    </source>
</evidence>
<dbReference type="STRING" id="6182.A0A4Z2D5I2"/>
<evidence type="ECO:0000259" key="5">
    <source>
        <dbReference type="Pfam" id="PF04500"/>
    </source>
</evidence>
<feature type="region of interest" description="Disordered" evidence="4">
    <location>
        <begin position="336"/>
        <end position="359"/>
    </location>
</feature>
<keyword evidence="7" id="KW-1185">Reference proteome</keyword>
<dbReference type="Gene3D" id="2.20.25.240">
    <property type="match status" value="1"/>
</dbReference>
<evidence type="ECO:0000256" key="4">
    <source>
        <dbReference type="SAM" id="MobiDB-lite"/>
    </source>
</evidence>
<evidence type="ECO:0000256" key="2">
    <source>
        <dbReference type="ARBA" id="ARBA00022771"/>
    </source>
</evidence>
<proteinExistence type="predicted"/>
<accession>A0A4Z2D5I2</accession>
<reference evidence="6 7" key="1">
    <citation type="submission" date="2019-03" db="EMBL/GenBank/DDBJ databases">
        <title>An improved genome assembly of the fluke Schistosoma japonicum.</title>
        <authorList>
            <person name="Hu W."/>
            <person name="Luo F."/>
            <person name="Yin M."/>
            <person name="Mo X."/>
            <person name="Sun C."/>
            <person name="Wu Q."/>
            <person name="Zhu B."/>
            <person name="Xiang M."/>
            <person name="Wang J."/>
            <person name="Wang Y."/>
            <person name="Zhang T."/>
            <person name="Xu B."/>
            <person name="Zheng H."/>
            <person name="Feng Z."/>
        </authorList>
    </citation>
    <scope>NUCLEOTIDE SEQUENCE [LARGE SCALE GENOMIC DNA]</scope>
    <source>
        <strain evidence="6">HuSjv2</strain>
        <tissue evidence="6">Worms</tissue>
    </source>
</reference>
<feature type="compositionally biased region" description="Basic and acidic residues" evidence="4">
    <location>
        <begin position="339"/>
        <end position="350"/>
    </location>
</feature>
<keyword evidence="2" id="KW-0863">Zinc-finger</keyword>
<dbReference type="EMBL" id="SKCS01000295">
    <property type="protein sequence ID" value="TNN11410.1"/>
    <property type="molecule type" value="Genomic_DNA"/>
</dbReference>
<sequence>MTVKYHNPCIFYANIPDTRYKYFYFDNNIMIFIASFTSISLGERSLVINGYKFTKSRDGMGDRVFWRCSRRECKATAVTVSNKVEHVRSIHSHLPPVAAEFFSNDSSRSEQEVRFNNLVYTQRSRIRRRSQPNPSTKITEQLLSKPCLNEQTNESRCPTSYSITSSGISYEKYSSAFTANVDNTNDLCFDSSEYVTPMKKRHYSDQVPSDYLTLQTMSALITKWVDSKQLNVDGEMKKKISDISKCSLPLKKLTNIFTTNENCASFNNTLISPVNNHSNSTCGNVNEEFSSSKINDEHVMESDSFKQSNTLDTSLNYVYNHNTDDDLMRMNKPVQSIKQNDEASVEKDGRNGNLTNDNLLGNSVVDEFSNTHQSDVRQFVTSPSSTDVTFLGHDSQRHLILLDNHRLNGLLKMINCSQINNLPIQIESLVSPLLQKSNLDQDISLKSSGLLTVSDAHSTRSLAECTTTYCCSDYPRLNSRVVNHNDCCIPLFHHTYCYSTEQIPKSFMNPSSVNDCSSGALNKMSNSVAVIDNSGCEQIHGLSQDTHVNDDKSCSPNLLIHWKKEKIRESVGEDRVNSLNGLYDNVTTAHQSNADDVYSNILEIPENNEQISVTNTPLSKCSSEILYNGLNNKFACCNTYSTPSRPIDTTVNCKSNSSNNFHGLMHIQSDESTVQPIDGDQLLYNQIQDSILMKILNTIQQLTDKLGADANPPEVIQNCRAIQACLDTLTAIKRVKSNQVNNNYKLEETHSTIANTLTDYSRNDSHHLKELILKHQGNSQFLPSSFIQS</sequence>
<evidence type="ECO:0000256" key="1">
    <source>
        <dbReference type="ARBA" id="ARBA00022723"/>
    </source>
</evidence>
<organism evidence="6 7">
    <name type="scientific">Schistosoma japonicum</name>
    <name type="common">Blood fluke</name>
    <dbReference type="NCBI Taxonomy" id="6182"/>
    <lineage>
        <taxon>Eukaryota</taxon>
        <taxon>Metazoa</taxon>
        <taxon>Spiralia</taxon>
        <taxon>Lophotrochozoa</taxon>
        <taxon>Platyhelminthes</taxon>
        <taxon>Trematoda</taxon>
        <taxon>Digenea</taxon>
        <taxon>Strigeidida</taxon>
        <taxon>Schistosomatoidea</taxon>
        <taxon>Schistosomatidae</taxon>
        <taxon>Schistosoma</taxon>
    </lineage>
</organism>
<evidence type="ECO:0000313" key="7">
    <source>
        <dbReference type="Proteomes" id="UP000311919"/>
    </source>
</evidence>
<keyword evidence="1" id="KW-0479">Metal-binding</keyword>
<gene>
    <name evidence="6" type="ORF">EWB00_004626</name>
</gene>
<dbReference type="OrthoDB" id="6159439at2759"/>